<dbReference type="KEGG" id="taw:EI545_02640"/>
<dbReference type="EMBL" id="CP034328">
    <property type="protein sequence ID" value="AZL57831.1"/>
    <property type="molecule type" value="Genomic_DNA"/>
</dbReference>
<feature type="chain" id="PRO_5019042592" description="DUF995 domain-containing protein" evidence="1">
    <location>
        <begin position="19"/>
        <end position="131"/>
    </location>
</feature>
<organism evidence="2 3">
    <name type="scientific">Tabrizicola piscis</name>
    <dbReference type="NCBI Taxonomy" id="2494374"/>
    <lineage>
        <taxon>Bacteria</taxon>
        <taxon>Pseudomonadati</taxon>
        <taxon>Pseudomonadota</taxon>
        <taxon>Alphaproteobacteria</taxon>
        <taxon>Rhodobacterales</taxon>
        <taxon>Paracoccaceae</taxon>
        <taxon>Tabrizicola</taxon>
    </lineage>
</organism>
<proteinExistence type="predicted"/>
<dbReference type="OrthoDB" id="7304934at2"/>
<protein>
    <recommendedName>
        <fullName evidence="4">DUF995 domain-containing protein</fullName>
    </recommendedName>
</protein>
<reference evidence="2 3" key="1">
    <citation type="submission" date="2018-12" db="EMBL/GenBank/DDBJ databases">
        <title>Complete genome sequencing of Tabrizicola sp. K13M18.</title>
        <authorList>
            <person name="Bae J.-W."/>
        </authorList>
    </citation>
    <scope>NUCLEOTIDE SEQUENCE [LARGE SCALE GENOMIC DNA]</scope>
    <source>
        <strain evidence="2 3">K13M18</strain>
    </source>
</reference>
<dbReference type="RefSeq" id="WP_125324032.1">
    <property type="nucleotide sequence ID" value="NZ_CP034328.1"/>
</dbReference>
<evidence type="ECO:0000256" key="1">
    <source>
        <dbReference type="SAM" id="SignalP"/>
    </source>
</evidence>
<name>A0A3S8U2J5_9RHOB</name>
<keyword evidence="1" id="KW-0732">Signal</keyword>
<gene>
    <name evidence="2" type="ORF">EI545_02640</name>
</gene>
<dbReference type="AlphaFoldDB" id="A0A3S8U2J5"/>
<dbReference type="Proteomes" id="UP000282002">
    <property type="component" value="Chromosome"/>
</dbReference>
<sequence length="131" mass="14255">MRTLAVVTLCLCTGMARAEAPLSAEAFDALTLGRTMTWAEFGQVYGVEQYLPDRRVRWTVLGDDCKTGHWYAEGPAICFLYDDRLDPVCWEITQSGTGLLARHTASPPDAAPVVIVETSEPMACFGPEVGA</sequence>
<feature type="signal peptide" evidence="1">
    <location>
        <begin position="1"/>
        <end position="18"/>
    </location>
</feature>
<evidence type="ECO:0000313" key="3">
    <source>
        <dbReference type="Proteomes" id="UP000282002"/>
    </source>
</evidence>
<accession>A0A3S8U2J5</accession>
<keyword evidence="3" id="KW-1185">Reference proteome</keyword>
<evidence type="ECO:0000313" key="2">
    <source>
        <dbReference type="EMBL" id="AZL57831.1"/>
    </source>
</evidence>
<evidence type="ECO:0008006" key="4">
    <source>
        <dbReference type="Google" id="ProtNLM"/>
    </source>
</evidence>